<evidence type="ECO:0000313" key="2">
    <source>
        <dbReference type="Proteomes" id="UP000027442"/>
    </source>
</evidence>
<dbReference type="AlphaFoldDB" id="A0A069QL77"/>
<dbReference type="HOGENOM" id="CLU_962719_0_0_10"/>
<evidence type="ECO:0008006" key="3">
    <source>
        <dbReference type="Google" id="ProtNLM"/>
    </source>
</evidence>
<sequence>MHSKTKVWLTAILATLLVACDANHDAFDRSPAQRNAESIAALKAELTKAEHGWRVLYFPRTDSLLFSNPSELIPQFGFRGRYGYGGDSFTMKFNPDNTMEMKADFTQQAATTPQQSEYRVGRNSFTQLSFVTRNYVHQLVNDAFRASSDWLFVGKNEDGDLVFRTASYLEPAREYIVFTMLASEEQWKQTAEKAFENRDFFEHMVNPQLSIHRGSRIFFRSDVYVKRDVETNKSLLREIREKKYYLFLFAQKKNPIPDYPAKEIVGLGSGYAGTEHGITFRAGLRYDSKIKFFDFQRVGQRFVAELVEVYDPLLRKTRLVSKHLHPEGKPTGLVAEIWDEGDDR</sequence>
<protein>
    <recommendedName>
        <fullName evidence="3">DUF4302 domain-containing protein</fullName>
    </recommendedName>
</protein>
<evidence type="ECO:0000313" key="1">
    <source>
        <dbReference type="EMBL" id="KDR52779.1"/>
    </source>
</evidence>
<dbReference type="eggNOG" id="ENOG502Z8QJ">
    <property type="taxonomic scope" value="Bacteria"/>
</dbReference>
<gene>
    <name evidence="1" type="ORF">HMPREF1991_01172</name>
</gene>
<dbReference type="PATRIC" id="fig|1122985.7.peg.1214"/>
<dbReference type="Pfam" id="PF14135">
    <property type="entry name" value="DUF4302"/>
    <property type="match status" value="1"/>
</dbReference>
<dbReference type="InterPro" id="IPR025396">
    <property type="entry name" value="DUF4302"/>
</dbReference>
<reference evidence="1 2" key="1">
    <citation type="submission" date="2013-08" db="EMBL/GenBank/DDBJ databases">
        <authorList>
            <person name="Weinstock G."/>
            <person name="Sodergren E."/>
            <person name="Wylie T."/>
            <person name="Fulton L."/>
            <person name="Fulton R."/>
            <person name="Fronick C."/>
            <person name="O'Laughlin M."/>
            <person name="Godfrey J."/>
            <person name="Miner T."/>
            <person name="Herter B."/>
            <person name="Appelbaum E."/>
            <person name="Cordes M."/>
            <person name="Lek S."/>
            <person name="Wollam A."/>
            <person name="Pepin K.H."/>
            <person name="Palsikar V.B."/>
            <person name="Mitreva M."/>
            <person name="Wilson R.K."/>
        </authorList>
    </citation>
    <scope>NUCLEOTIDE SEQUENCE [LARGE SCALE GENOMIC DNA]</scope>
    <source>
        <strain evidence="1 2">ATCC 15930</strain>
    </source>
</reference>
<comment type="caution">
    <text evidence="1">The sequence shown here is derived from an EMBL/GenBank/DDBJ whole genome shotgun (WGS) entry which is preliminary data.</text>
</comment>
<dbReference type="EMBL" id="JNGW01000045">
    <property type="protein sequence ID" value="KDR52779.1"/>
    <property type="molecule type" value="Genomic_DNA"/>
</dbReference>
<dbReference type="PROSITE" id="PS51257">
    <property type="entry name" value="PROKAR_LIPOPROTEIN"/>
    <property type="match status" value="1"/>
</dbReference>
<proteinExistence type="predicted"/>
<name>A0A069QL77_HOYLO</name>
<keyword evidence="2" id="KW-1185">Reference proteome</keyword>
<dbReference type="Proteomes" id="UP000027442">
    <property type="component" value="Unassembled WGS sequence"/>
</dbReference>
<dbReference type="RefSeq" id="WP_018967004.1">
    <property type="nucleotide sequence ID" value="NZ_KB899212.1"/>
</dbReference>
<organism evidence="1 2">
    <name type="scientific">Hoylesella loescheii DSM 19665 = JCM 12249 = ATCC 15930</name>
    <dbReference type="NCBI Taxonomy" id="1122985"/>
    <lineage>
        <taxon>Bacteria</taxon>
        <taxon>Pseudomonadati</taxon>
        <taxon>Bacteroidota</taxon>
        <taxon>Bacteroidia</taxon>
        <taxon>Bacteroidales</taxon>
        <taxon>Prevotellaceae</taxon>
        <taxon>Hoylesella</taxon>
    </lineage>
</organism>
<accession>A0A069QL77</accession>